<feature type="compositionally biased region" description="Basic and acidic residues" evidence="1">
    <location>
        <begin position="1176"/>
        <end position="1187"/>
    </location>
</feature>
<dbReference type="VEuPathDB" id="ToxoDB:BESB_081370"/>
<name>A0A2A9M372_BESBE</name>
<feature type="region of interest" description="Disordered" evidence="1">
    <location>
        <begin position="288"/>
        <end position="356"/>
    </location>
</feature>
<reference evidence="2 3" key="1">
    <citation type="submission" date="2017-09" db="EMBL/GenBank/DDBJ databases">
        <title>Genome sequencing of Besnoitia besnoiti strain Bb-Ger1.</title>
        <authorList>
            <person name="Schares G."/>
            <person name="Venepally P."/>
            <person name="Lorenzi H.A."/>
        </authorList>
    </citation>
    <scope>NUCLEOTIDE SEQUENCE [LARGE SCALE GENOMIC DNA]</scope>
    <source>
        <strain evidence="2 3">Bb-Ger1</strain>
    </source>
</reference>
<evidence type="ECO:0000256" key="1">
    <source>
        <dbReference type="SAM" id="MobiDB-lite"/>
    </source>
</evidence>
<feature type="compositionally biased region" description="Low complexity" evidence="1">
    <location>
        <begin position="508"/>
        <end position="518"/>
    </location>
</feature>
<proteinExistence type="predicted"/>
<dbReference type="KEGG" id="bbes:BESB_081370"/>
<keyword evidence="3" id="KW-1185">Reference proteome</keyword>
<feature type="compositionally biased region" description="Basic and acidic residues" evidence="1">
    <location>
        <begin position="1139"/>
        <end position="1156"/>
    </location>
</feature>
<feature type="compositionally biased region" description="Pro residues" evidence="1">
    <location>
        <begin position="216"/>
        <end position="228"/>
    </location>
</feature>
<dbReference type="Proteomes" id="UP000224006">
    <property type="component" value="Chromosome VIII"/>
</dbReference>
<feature type="region of interest" description="Disordered" evidence="1">
    <location>
        <begin position="672"/>
        <end position="714"/>
    </location>
</feature>
<feature type="compositionally biased region" description="Polar residues" evidence="1">
    <location>
        <begin position="822"/>
        <end position="835"/>
    </location>
</feature>
<gene>
    <name evidence="2" type="ORF">BESB_081370</name>
</gene>
<feature type="compositionally biased region" description="Low complexity" evidence="1">
    <location>
        <begin position="175"/>
        <end position="206"/>
    </location>
</feature>
<feature type="region of interest" description="Disordered" evidence="1">
    <location>
        <begin position="878"/>
        <end position="917"/>
    </location>
</feature>
<accession>A0A2A9M372</accession>
<feature type="compositionally biased region" description="Basic and acidic residues" evidence="1">
    <location>
        <begin position="1197"/>
        <end position="1209"/>
    </location>
</feature>
<evidence type="ECO:0000313" key="2">
    <source>
        <dbReference type="EMBL" id="PFH32938.1"/>
    </source>
</evidence>
<feature type="compositionally biased region" description="Basic and acidic residues" evidence="1">
    <location>
        <begin position="1433"/>
        <end position="1456"/>
    </location>
</feature>
<feature type="region of interest" description="Disordered" evidence="1">
    <location>
        <begin position="549"/>
        <end position="617"/>
    </location>
</feature>
<sequence length="1580" mass="162406">MAAEAVPHGGEARLTVASECGEHFSFARQDSVPLFFPESSLCGGHPFPTASQCQASLFPASFQSRPPLSICASSSMPLESRRPSPSISAASAASASFAPRRLRRVASCACIRPVPSSSLHARPPDAPPSRGEGERFLSAASALPQTEGPRGVGASSVRPTAAPAAREGSTPPSDALSSFCLSPSLSSPSPAASCASPVSPSLAPSVCWSPAQVSSPTPPRPCAAPRPSPSYFAASAPSSAFASSAFAASVALCLEEATTAATPPGAAALQQRNGLETTLRRDAHASASLRLQGGQPGVAAREGARGVRPAEAAEPAKGPGDRESAVAAPQLNSRGEKETRSDAESPTTPRRSAVAVRFVTPTRSFDTSLSGSSSAVDSFGSSSSFATSSSLGSSSSASLASSFVASAASATLACSSSSASSALTPSPGELLRRLNGHLRFLSSLESSTLAALPSRGALTETSPVLTCAPARLGDSALRAERLRLARSAEAVAAATAPGSAPLPPPGSPWRSPSPLSTCSSLFPSSSLPSSLSSCSPSRAEATGVLSLPALSAPPALPDRRARGASVRGGTTAAAAAELQVPEEGEAASRASQIDRAAARSSGVFEQQCDEAERERRERGRGLLDTLEVDVAQGLFEAKPRRRSVESAAAREGSAQRAEVADAASQELLLTGALPQTPRGAAEEEARELGALSTGAERREGDRKETRSGAEPLESETEILEQLYVDFVARRTDQLTRLQAPPACANQARCGGEAWTPKLDAREEGEGADAKNEARRPTALEDTNNPIAREEAEVSTRSASPPHPLPVVAADDDAVPPFAALQTPEQPGASQARAQSPSLLPSAAARARPRPSLSLREERAAPLHGGQQEACRQARAGELHPRGAAAAPLACEASPSPPPRLSPTSLTGASLSGPRCALSSPAGVSSGSRLALQLGAPLPASCLLPAPSPARSPCPLPALLTSRRARSFQAKASDGWASKEDTRDVGSWKAAPVKLAACGEKATSAAQREARLSAAPPSTGAAEWLETHAEVRSLSPSTAWLARAPANPPAAHAPFVSAASAEGHPPLCAAHAARDQTPFPRPSSLARRRHVVLLTPLSASIPLPAFAACFHGCSALPARGPLAEALAPVAPVALRPASSGEDREGEKESDHTQERGARATQRATQAAKAVEAAEAQGAREERGRIEVRDDAEDSDPWTQRRGEEARRREAPFSPQTMREPDRAHLPPCAAAVAAAQDRPPHPPPLVPADAVAARSGGLRSPRGPCESGRASNQQQRTQCVCVSPDSAGAAAGSCACSLRSLPPRASSAAASPELSFRCGSRAGHQSPAAPSLCSQAAASSSPCLGGGPARCRPAVGRASLPACPWAEAPASLPSALPSSSLPSLGRKTASLGHPPLHLPLHLLPPCQLLSAGLGSPASSSAPREAAPRACPPASRREAFREPLAEPRGRAAAQRREMQAAPESEGGIDPRRSAAARPELMRGGAQPRREEAGVQRARRHQKATAAVWSALSEVAPPLPSLSPLDLLKKALLLAPPPTERPGTSHPFAALAPAEKRGLYAEAREESSCESLRSLWRDDDGRE</sequence>
<evidence type="ECO:0000313" key="3">
    <source>
        <dbReference type="Proteomes" id="UP000224006"/>
    </source>
</evidence>
<dbReference type="GeneID" id="40313063"/>
<dbReference type="EMBL" id="NWUJ01000009">
    <property type="protein sequence ID" value="PFH32938.1"/>
    <property type="molecule type" value="Genomic_DNA"/>
</dbReference>
<feature type="compositionally biased region" description="Low complexity" evidence="1">
    <location>
        <begin position="1157"/>
        <end position="1175"/>
    </location>
</feature>
<feature type="region of interest" description="Disordered" evidence="1">
    <location>
        <begin position="1234"/>
        <end position="1269"/>
    </location>
</feature>
<protein>
    <submittedName>
        <fullName evidence="2">Uncharacterized protein</fullName>
    </submittedName>
</protein>
<feature type="region of interest" description="Disordered" evidence="1">
    <location>
        <begin position="1412"/>
        <end position="1491"/>
    </location>
</feature>
<feature type="compositionally biased region" description="Basic and acidic residues" evidence="1">
    <location>
        <begin position="695"/>
        <end position="707"/>
    </location>
</feature>
<feature type="region of interest" description="Disordered" evidence="1">
    <location>
        <begin position="143"/>
        <end position="230"/>
    </location>
</feature>
<feature type="compositionally biased region" description="Low complexity" evidence="1">
    <location>
        <begin position="1412"/>
        <end position="1432"/>
    </location>
</feature>
<dbReference type="RefSeq" id="XP_029216947.1">
    <property type="nucleotide sequence ID" value="XM_029366487.1"/>
</dbReference>
<feature type="compositionally biased region" description="Low complexity" evidence="1">
    <location>
        <begin position="881"/>
        <end position="893"/>
    </location>
</feature>
<feature type="compositionally biased region" description="Basic and acidic residues" evidence="1">
    <location>
        <begin position="334"/>
        <end position="343"/>
    </location>
</feature>
<feature type="region of interest" description="Disordered" evidence="1">
    <location>
        <begin position="1134"/>
        <end position="1221"/>
    </location>
</feature>
<organism evidence="2 3">
    <name type="scientific">Besnoitia besnoiti</name>
    <name type="common">Apicomplexan protozoan</name>
    <dbReference type="NCBI Taxonomy" id="94643"/>
    <lineage>
        <taxon>Eukaryota</taxon>
        <taxon>Sar</taxon>
        <taxon>Alveolata</taxon>
        <taxon>Apicomplexa</taxon>
        <taxon>Conoidasida</taxon>
        <taxon>Coccidia</taxon>
        <taxon>Eucoccidiorida</taxon>
        <taxon>Eimeriorina</taxon>
        <taxon>Sarcocystidae</taxon>
        <taxon>Besnoitia</taxon>
    </lineage>
</organism>
<feature type="compositionally biased region" description="Low complexity" evidence="1">
    <location>
        <begin position="836"/>
        <end position="852"/>
    </location>
</feature>
<feature type="compositionally biased region" description="Basic and acidic residues" evidence="1">
    <location>
        <begin position="760"/>
        <end position="778"/>
    </location>
</feature>
<feature type="region of interest" description="Disordered" evidence="1">
    <location>
        <begin position="760"/>
        <end position="852"/>
    </location>
</feature>
<comment type="caution">
    <text evidence="2">The sequence shown here is derived from an EMBL/GenBank/DDBJ whole genome shotgun (WGS) entry which is preliminary data.</text>
</comment>
<feature type="region of interest" description="Disordered" evidence="1">
    <location>
        <begin position="494"/>
        <end position="518"/>
    </location>
</feature>